<dbReference type="KEGG" id="snep:Enr13x_66360"/>
<feature type="region of interest" description="Disordered" evidence="1">
    <location>
        <begin position="153"/>
        <end position="174"/>
    </location>
</feature>
<dbReference type="EMBL" id="CP037423">
    <property type="protein sequence ID" value="QDV46727.1"/>
    <property type="molecule type" value="Genomic_DNA"/>
</dbReference>
<proteinExistence type="predicted"/>
<reference evidence="2 3" key="1">
    <citation type="submission" date="2019-03" db="EMBL/GenBank/DDBJ databases">
        <title>Deep-cultivation of Planctomycetes and their phenomic and genomic characterization uncovers novel biology.</title>
        <authorList>
            <person name="Wiegand S."/>
            <person name="Jogler M."/>
            <person name="Boedeker C."/>
            <person name="Pinto D."/>
            <person name="Vollmers J."/>
            <person name="Rivas-Marin E."/>
            <person name="Kohn T."/>
            <person name="Peeters S.H."/>
            <person name="Heuer A."/>
            <person name="Rast P."/>
            <person name="Oberbeckmann S."/>
            <person name="Bunk B."/>
            <person name="Jeske O."/>
            <person name="Meyerdierks A."/>
            <person name="Storesund J.E."/>
            <person name="Kallscheuer N."/>
            <person name="Luecker S."/>
            <person name="Lage O.M."/>
            <person name="Pohl T."/>
            <person name="Merkel B.J."/>
            <person name="Hornburger P."/>
            <person name="Mueller R.-W."/>
            <person name="Bruemmer F."/>
            <person name="Labrenz M."/>
            <person name="Spormann A.M."/>
            <person name="Op den Camp H."/>
            <person name="Overmann J."/>
            <person name="Amann R."/>
            <person name="Jetten M.S.M."/>
            <person name="Mascher T."/>
            <person name="Medema M.H."/>
            <person name="Devos D.P."/>
            <person name="Kaster A.-K."/>
            <person name="Ovreas L."/>
            <person name="Rohde M."/>
            <person name="Galperin M.Y."/>
            <person name="Jogler C."/>
        </authorList>
    </citation>
    <scope>NUCLEOTIDE SEQUENCE [LARGE SCALE GENOMIC DNA]</scope>
    <source>
        <strain evidence="2 3">Enr13</strain>
    </source>
</reference>
<evidence type="ECO:0000313" key="2">
    <source>
        <dbReference type="EMBL" id="QDV46727.1"/>
    </source>
</evidence>
<evidence type="ECO:0000256" key="1">
    <source>
        <dbReference type="SAM" id="MobiDB-lite"/>
    </source>
</evidence>
<dbReference type="AlphaFoldDB" id="A0A518I137"/>
<gene>
    <name evidence="2" type="ORF">Enr13x_66360</name>
</gene>
<organism evidence="2 3">
    <name type="scientific">Stieleria neptunia</name>
    <dbReference type="NCBI Taxonomy" id="2527979"/>
    <lineage>
        <taxon>Bacteria</taxon>
        <taxon>Pseudomonadati</taxon>
        <taxon>Planctomycetota</taxon>
        <taxon>Planctomycetia</taxon>
        <taxon>Pirellulales</taxon>
        <taxon>Pirellulaceae</taxon>
        <taxon>Stieleria</taxon>
    </lineage>
</organism>
<keyword evidence="3" id="KW-1185">Reference proteome</keyword>
<sequence length="203" mass="22320">MLSTSTIEGNPTPEVLAAIWDAEISLGDPDRVHWQSATMILAGVPAESANQTMHPSSLIVAIDKLLTVSTVTLPQTPVRWPANGVIVDVHAANRRLTTAPASFASSRVLLWQLICCRLALTRRAPTGIRRTSVSWISHLMSRFDRCAVDSAEEDKPTPVDANADNRRQSCRPVDSDSRFPTVIPIEYIGKQRRWLGLSSWPTA</sequence>
<protein>
    <submittedName>
        <fullName evidence="2">Uncharacterized protein</fullName>
    </submittedName>
</protein>
<evidence type="ECO:0000313" key="3">
    <source>
        <dbReference type="Proteomes" id="UP000319004"/>
    </source>
</evidence>
<dbReference type="Proteomes" id="UP000319004">
    <property type="component" value="Chromosome"/>
</dbReference>
<name>A0A518I137_9BACT</name>
<accession>A0A518I137</accession>